<reference evidence="2" key="1">
    <citation type="submission" date="2021-04" db="EMBL/GenBank/DDBJ databases">
        <title>Biosynthetic gene clusters of Dactylosporangioum roseum.</title>
        <authorList>
            <person name="Hartkoorn R.C."/>
            <person name="Beaudoing E."/>
            <person name="Hot D."/>
            <person name="Moureu S."/>
        </authorList>
    </citation>
    <scope>NUCLEOTIDE SEQUENCE</scope>
    <source>
        <strain evidence="2">NRRL B-16295</strain>
    </source>
</reference>
<organism evidence="2 3">
    <name type="scientific">Dactylosporangium roseum</name>
    <dbReference type="NCBI Taxonomy" id="47989"/>
    <lineage>
        <taxon>Bacteria</taxon>
        <taxon>Bacillati</taxon>
        <taxon>Actinomycetota</taxon>
        <taxon>Actinomycetes</taxon>
        <taxon>Micromonosporales</taxon>
        <taxon>Micromonosporaceae</taxon>
        <taxon>Dactylosporangium</taxon>
    </lineage>
</organism>
<sequence length="46" mass="5221">MDCRWPEQIDTLAAEAGLRIEARYADPGREPFGPSSKSHMSVYRKP</sequence>
<accession>A0ABY5Z1W4</accession>
<dbReference type="Proteomes" id="UP001058271">
    <property type="component" value="Chromosome"/>
</dbReference>
<gene>
    <name evidence="2" type="ORF">Drose_25135</name>
</gene>
<protein>
    <submittedName>
        <fullName evidence="2">Uncharacterized protein</fullName>
    </submittedName>
</protein>
<evidence type="ECO:0000313" key="3">
    <source>
        <dbReference type="Proteomes" id="UP001058271"/>
    </source>
</evidence>
<dbReference type="RefSeq" id="WP_260723819.1">
    <property type="nucleotide sequence ID" value="NZ_BAAABS010000011.1"/>
</dbReference>
<keyword evidence="3" id="KW-1185">Reference proteome</keyword>
<feature type="region of interest" description="Disordered" evidence="1">
    <location>
        <begin position="25"/>
        <end position="46"/>
    </location>
</feature>
<dbReference type="InterPro" id="IPR029063">
    <property type="entry name" value="SAM-dependent_MTases_sf"/>
</dbReference>
<evidence type="ECO:0000256" key="1">
    <source>
        <dbReference type="SAM" id="MobiDB-lite"/>
    </source>
</evidence>
<proteinExistence type="predicted"/>
<evidence type="ECO:0000313" key="2">
    <source>
        <dbReference type="EMBL" id="UWZ34499.1"/>
    </source>
</evidence>
<dbReference type="Gene3D" id="3.40.50.150">
    <property type="entry name" value="Vaccinia Virus protein VP39"/>
    <property type="match status" value="1"/>
</dbReference>
<name>A0ABY5Z1W4_9ACTN</name>
<dbReference type="EMBL" id="CP073721">
    <property type="protein sequence ID" value="UWZ34499.1"/>
    <property type="molecule type" value="Genomic_DNA"/>
</dbReference>